<dbReference type="InterPro" id="IPR016087">
    <property type="entry name" value="Chalcone_isomerase"/>
</dbReference>
<protein>
    <submittedName>
        <fullName evidence="3">Membrane protein</fullName>
    </submittedName>
</protein>
<dbReference type="HOGENOM" id="CLU_102167_0_0_4"/>
<dbReference type="SUPFAM" id="SSF54626">
    <property type="entry name" value="Chalcone isomerase"/>
    <property type="match status" value="1"/>
</dbReference>
<dbReference type="InterPro" id="IPR036298">
    <property type="entry name" value="Chalcone_isomerase_sf"/>
</dbReference>
<keyword evidence="1" id="KW-0732">Signal</keyword>
<evidence type="ECO:0000313" key="3">
    <source>
        <dbReference type="EMBL" id="AIJ49349.1"/>
    </source>
</evidence>
<organism evidence="3 4">
    <name type="scientific">Comamonas testosteroni TK102</name>
    <dbReference type="NCBI Taxonomy" id="1392005"/>
    <lineage>
        <taxon>Bacteria</taxon>
        <taxon>Pseudomonadati</taxon>
        <taxon>Pseudomonadota</taxon>
        <taxon>Betaproteobacteria</taxon>
        <taxon>Burkholderiales</taxon>
        <taxon>Comamonadaceae</taxon>
        <taxon>Comamonas</taxon>
    </lineage>
</organism>
<feature type="chain" id="PRO_5001716592" evidence="1">
    <location>
        <begin position="24"/>
        <end position="201"/>
    </location>
</feature>
<name>A0A076PRA4_COMTE</name>
<dbReference type="AlphaFoldDB" id="A0A076PRA4"/>
<dbReference type="RefSeq" id="WP_043377001.1">
    <property type="nucleotide sequence ID" value="NZ_CP006704.1"/>
</dbReference>
<dbReference type="InterPro" id="IPR016088">
    <property type="entry name" value="Chalcone_isomerase_3-sand"/>
</dbReference>
<dbReference type="Gene3D" id="3.50.70.10">
    <property type="match status" value="1"/>
</dbReference>
<evidence type="ECO:0000256" key="1">
    <source>
        <dbReference type="SAM" id="SignalP"/>
    </source>
</evidence>
<gene>
    <name evidence="3" type="ORF">O987_26410</name>
</gene>
<dbReference type="KEGG" id="ctes:O987_26410"/>
<dbReference type="GO" id="GO:0016872">
    <property type="term" value="F:intramolecular lyase activity"/>
    <property type="evidence" value="ECO:0007669"/>
    <property type="project" value="InterPro"/>
</dbReference>
<evidence type="ECO:0000259" key="2">
    <source>
        <dbReference type="Pfam" id="PF16036"/>
    </source>
</evidence>
<proteinExistence type="predicted"/>
<sequence length="201" mass="22026">MPSLRWPQALLLAAALASFALHAQERPTEPVKLHGVNYAPSLQLQGQALQLNGAGTRYKAVFKVYTAGLYLEKPARSLQEIAALPGPKRISVTMLRDIDSAELGKLFSRGMEDNMERAAFSKLIPGVMRMSEIFTQHKKLLAGETFMVDWLPGQGTIVTVKGQPQGEAFKEPEFFNALLGIWLGPRPADQQLKKALLGEAG</sequence>
<dbReference type="Pfam" id="PF16036">
    <property type="entry name" value="Chalcone_3"/>
    <property type="match status" value="1"/>
</dbReference>
<accession>A0A076PRA4</accession>
<feature type="signal peptide" evidence="1">
    <location>
        <begin position="1"/>
        <end position="23"/>
    </location>
</feature>
<dbReference type="EMBL" id="CP006704">
    <property type="protein sequence ID" value="AIJ49349.1"/>
    <property type="molecule type" value="Genomic_DNA"/>
</dbReference>
<evidence type="ECO:0000313" key="4">
    <source>
        <dbReference type="Proteomes" id="UP000028782"/>
    </source>
</evidence>
<reference evidence="3 4" key="1">
    <citation type="journal article" date="2014" name="Genome Announc.">
        <title>Complete Genome Sequence of Polychlorinated Biphenyl Degrader Comamonas testosteroni TK102 (NBRC 109938).</title>
        <authorList>
            <person name="Fukuda K."/>
            <person name="Hosoyama A."/>
            <person name="Tsuchikane K."/>
            <person name="Ohji S."/>
            <person name="Yamazoe A."/>
            <person name="Fujita N."/>
            <person name="Shintani M."/>
            <person name="Kimbara K."/>
        </authorList>
    </citation>
    <scope>NUCLEOTIDE SEQUENCE [LARGE SCALE GENOMIC DNA]</scope>
    <source>
        <strain evidence="3">TK102</strain>
    </source>
</reference>
<feature type="domain" description="Chalcone isomerase" evidence="2">
    <location>
        <begin position="32"/>
        <end position="198"/>
    </location>
</feature>
<dbReference type="Proteomes" id="UP000028782">
    <property type="component" value="Chromosome"/>
</dbReference>